<dbReference type="EMBL" id="CYTV01000011">
    <property type="protein sequence ID" value="CUJ03493.1"/>
    <property type="molecule type" value="Genomic_DNA"/>
</dbReference>
<evidence type="ECO:0000313" key="3">
    <source>
        <dbReference type="Proteomes" id="UP000053096"/>
    </source>
</evidence>
<protein>
    <submittedName>
        <fullName evidence="2">Uncharacterized protein</fullName>
    </submittedName>
</protein>
<evidence type="ECO:0000256" key="1">
    <source>
        <dbReference type="SAM" id="MobiDB-lite"/>
    </source>
</evidence>
<feature type="region of interest" description="Disordered" evidence="1">
    <location>
        <begin position="27"/>
        <end position="49"/>
    </location>
</feature>
<gene>
    <name evidence="2" type="ORF">ERS370011_03418</name>
</gene>
<evidence type="ECO:0000313" key="2">
    <source>
        <dbReference type="EMBL" id="CUJ03493.1"/>
    </source>
</evidence>
<dbReference type="Proteomes" id="UP000053096">
    <property type="component" value="Unassembled WGS sequence"/>
</dbReference>
<organism evidence="2 3">
    <name type="scientific">Bordetella pseudohinzii</name>
    <dbReference type="NCBI Taxonomy" id="1331258"/>
    <lineage>
        <taxon>Bacteria</taxon>
        <taxon>Pseudomonadati</taxon>
        <taxon>Pseudomonadota</taxon>
        <taxon>Betaproteobacteria</taxon>
        <taxon>Burkholderiales</taxon>
        <taxon>Alcaligenaceae</taxon>
        <taxon>Bordetella</taxon>
    </lineage>
</organism>
<dbReference type="AlphaFoldDB" id="A0A0M7H451"/>
<accession>A0A0M7H451</accession>
<proteinExistence type="predicted"/>
<reference evidence="2 3" key="1">
    <citation type="submission" date="2015-09" db="EMBL/GenBank/DDBJ databases">
        <authorList>
            <person name="Jackson K.R."/>
            <person name="Lunt B.L."/>
            <person name="Fisher J.N.B."/>
            <person name="Gardner A.V."/>
            <person name="Bailey M.E."/>
            <person name="Deus L.M."/>
            <person name="Earl A.S."/>
            <person name="Gibby P.D."/>
            <person name="Hartmann K.A."/>
            <person name="Liu J.E."/>
            <person name="Manci A.M."/>
            <person name="Nielsen D.A."/>
            <person name="Solomon M.B."/>
            <person name="Breakwell D.P."/>
            <person name="Burnett S.H."/>
            <person name="Grose J.H."/>
        </authorList>
    </citation>
    <scope>NUCLEOTIDE SEQUENCE [LARGE SCALE GENOMIC DNA]</scope>
    <source>
        <strain evidence="2 3">2789STDY5608636</strain>
    </source>
</reference>
<sequence>MQLSHIDGIGRGAAGGDIAELEPAAVDTGRGDARATGQGQATGLKLGGPEGHGIHIQVAGQGKAEFAVGRALGDGQVAVGAREIHGGAWRDVARIGPLRGNVPSAVGHRGDGLQLTDIDRISGRRAGGDIAELEATAVDAGGGDARATGQGQAAGLQLGGPEGHGIHIQVAGQGEAQLVVSGALGDGQVAVRTGKVHRRPWRDIGRVGALRRNVPSAVGHRGDRLQLSHVDRIGGRRAGRDVAELEAAAVDTGGGDARATGQGQPTGLELGGAQGDGIHIEVTGQGKAQFAVGRALGDGQVAVGAREVHGGAGRHIA</sequence>
<name>A0A0M7H451_9BORD</name>